<evidence type="ECO:0000313" key="1">
    <source>
        <dbReference type="EMBL" id="KAK4885467.1"/>
    </source>
</evidence>
<evidence type="ECO:0000313" key="2">
    <source>
        <dbReference type="Proteomes" id="UP001353858"/>
    </source>
</evidence>
<proteinExistence type="predicted"/>
<reference evidence="2" key="1">
    <citation type="submission" date="2023-01" db="EMBL/GenBank/DDBJ databases">
        <title>Key to firefly adult light organ development and bioluminescence: homeobox transcription factors regulate luciferase expression and transportation to peroxisome.</title>
        <authorList>
            <person name="Fu X."/>
        </authorList>
    </citation>
    <scope>NUCLEOTIDE SEQUENCE [LARGE SCALE GENOMIC DNA]</scope>
</reference>
<keyword evidence="2" id="KW-1185">Reference proteome</keyword>
<accession>A0AAN7SJQ1</accession>
<protein>
    <submittedName>
        <fullName evidence="1">Uncharacterized protein</fullName>
    </submittedName>
</protein>
<comment type="caution">
    <text evidence="1">The sequence shown here is derived from an EMBL/GenBank/DDBJ whole genome shotgun (WGS) entry which is preliminary data.</text>
</comment>
<sequence length="139" mass="15983">MFSLVEFTDESGGSLSVIRKKEMFWPSTKESKKFEKILLSENQTFDDKWKLYSFKRCLYESDDYEVIKKKLRRAEDTSDLQSKADEVIIYGKVRNVASQQQLEVLEPVAECSIPILRSSTPQSSLSGLDSSILCKKINK</sequence>
<organism evidence="1 2">
    <name type="scientific">Aquatica leii</name>
    <dbReference type="NCBI Taxonomy" id="1421715"/>
    <lineage>
        <taxon>Eukaryota</taxon>
        <taxon>Metazoa</taxon>
        <taxon>Ecdysozoa</taxon>
        <taxon>Arthropoda</taxon>
        <taxon>Hexapoda</taxon>
        <taxon>Insecta</taxon>
        <taxon>Pterygota</taxon>
        <taxon>Neoptera</taxon>
        <taxon>Endopterygota</taxon>
        <taxon>Coleoptera</taxon>
        <taxon>Polyphaga</taxon>
        <taxon>Elateriformia</taxon>
        <taxon>Elateroidea</taxon>
        <taxon>Lampyridae</taxon>
        <taxon>Luciolinae</taxon>
        <taxon>Aquatica</taxon>
    </lineage>
</organism>
<gene>
    <name evidence="1" type="ORF">RN001_001738</name>
</gene>
<name>A0AAN7SJQ1_9COLE</name>
<dbReference type="EMBL" id="JARPUR010000001">
    <property type="protein sequence ID" value="KAK4885467.1"/>
    <property type="molecule type" value="Genomic_DNA"/>
</dbReference>
<dbReference type="AlphaFoldDB" id="A0AAN7SJQ1"/>
<dbReference type="Proteomes" id="UP001353858">
    <property type="component" value="Unassembled WGS sequence"/>
</dbReference>